<evidence type="ECO:0000313" key="2">
    <source>
        <dbReference type="EMBL" id="DAZ97530.1"/>
    </source>
</evidence>
<keyword evidence="3" id="KW-1185">Reference proteome</keyword>
<comment type="caution">
    <text evidence="2">The sequence shown here is derived from an EMBL/GenBank/DDBJ whole genome shotgun (WGS) entry which is preliminary data.</text>
</comment>
<dbReference type="EMBL" id="DAKRPA010000132">
    <property type="protein sequence ID" value="DAZ97530.1"/>
    <property type="molecule type" value="Genomic_DNA"/>
</dbReference>
<evidence type="ECO:0000259" key="1">
    <source>
        <dbReference type="Pfam" id="PF21056"/>
    </source>
</evidence>
<dbReference type="PANTHER" id="PTHR31569:SF4">
    <property type="entry name" value="SWIM-TYPE DOMAIN-CONTAINING PROTEIN"/>
    <property type="match status" value="1"/>
</dbReference>
<feature type="domain" description="ZSWIM1/3 RNaseH-like" evidence="1">
    <location>
        <begin position="23"/>
        <end position="72"/>
    </location>
</feature>
<name>A0AAV2YTV9_9STRA</name>
<evidence type="ECO:0000313" key="3">
    <source>
        <dbReference type="Proteomes" id="UP001146120"/>
    </source>
</evidence>
<dbReference type="AlphaFoldDB" id="A0AAV2YTV9"/>
<sequence>MRKITEGDTTMEGRLKHHLQMFANEKGNSVSVSTDNMNVAKCISFQTSHMRRMFATFPEVLLIDATHNTNNLN</sequence>
<reference evidence="2" key="2">
    <citation type="journal article" date="2023" name="Microbiol Resour">
        <title>Decontamination and Annotation of the Draft Genome Sequence of the Oomycete Lagenidium giganteum ARSEF 373.</title>
        <authorList>
            <person name="Morgan W.R."/>
            <person name="Tartar A."/>
        </authorList>
    </citation>
    <scope>NUCLEOTIDE SEQUENCE</scope>
    <source>
        <strain evidence="2">ARSEF 373</strain>
    </source>
</reference>
<reference evidence="2" key="1">
    <citation type="submission" date="2022-11" db="EMBL/GenBank/DDBJ databases">
        <authorList>
            <person name="Morgan W.R."/>
            <person name="Tartar A."/>
        </authorList>
    </citation>
    <scope>NUCLEOTIDE SEQUENCE</scope>
    <source>
        <strain evidence="2">ARSEF 373</strain>
    </source>
</reference>
<proteinExistence type="predicted"/>
<protein>
    <recommendedName>
        <fullName evidence="1">ZSWIM1/3 RNaseH-like domain-containing protein</fullName>
    </recommendedName>
</protein>
<dbReference type="Pfam" id="PF21056">
    <property type="entry name" value="ZSWIM1-3_RNaseH-like"/>
    <property type="match status" value="1"/>
</dbReference>
<dbReference type="PANTHER" id="PTHR31569">
    <property type="entry name" value="SWIM-TYPE DOMAIN-CONTAINING PROTEIN"/>
    <property type="match status" value="1"/>
</dbReference>
<organism evidence="2 3">
    <name type="scientific">Lagenidium giganteum</name>
    <dbReference type="NCBI Taxonomy" id="4803"/>
    <lineage>
        <taxon>Eukaryota</taxon>
        <taxon>Sar</taxon>
        <taxon>Stramenopiles</taxon>
        <taxon>Oomycota</taxon>
        <taxon>Peronosporomycetes</taxon>
        <taxon>Pythiales</taxon>
        <taxon>Pythiaceae</taxon>
    </lineage>
</organism>
<gene>
    <name evidence="2" type="ORF">N0F65_003016</name>
</gene>
<dbReference type="Proteomes" id="UP001146120">
    <property type="component" value="Unassembled WGS sequence"/>
</dbReference>
<dbReference type="InterPro" id="IPR052579">
    <property type="entry name" value="Zinc_finger_SWIM"/>
</dbReference>
<dbReference type="InterPro" id="IPR048324">
    <property type="entry name" value="ZSWIM1-3_RNaseH-like"/>
</dbReference>
<accession>A0AAV2YTV9</accession>